<evidence type="ECO:0000313" key="1">
    <source>
        <dbReference type="EMBL" id="ASG68499.1"/>
    </source>
</evidence>
<proteinExistence type="predicted"/>
<dbReference type="Proteomes" id="UP000249910">
    <property type="component" value="Chromosome"/>
</dbReference>
<keyword evidence="2" id="KW-1185">Reference proteome</keyword>
<accession>A0ABM6M0G9</accession>
<protein>
    <submittedName>
        <fullName evidence="1">Uncharacterized protein</fullName>
    </submittedName>
</protein>
<organism evidence="1 2">
    <name type="scientific">Francisella halioticida</name>
    <dbReference type="NCBI Taxonomy" id="549298"/>
    <lineage>
        <taxon>Bacteria</taxon>
        <taxon>Pseudomonadati</taxon>
        <taxon>Pseudomonadota</taxon>
        <taxon>Gammaproteobacteria</taxon>
        <taxon>Thiotrichales</taxon>
        <taxon>Francisellaceae</taxon>
        <taxon>Francisella</taxon>
    </lineage>
</organism>
<gene>
    <name evidence="1" type="ORF">CDV26_08945</name>
</gene>
<evidence type="ECO:0000313" key="2">
    <source>
        <dbReference type="Proteomes" id="UP000249910"/>
    </source>
</evidence>
<dbReference type="RefSeq" id="WP_088772979.1">
    <property type="nucleotide sequence ID" value="NZ_CP022132.1"/>
</dbReference>
<dbReference type="EMBL" id="CP022132">
    <property type="protein sequence ID" value="ASG68499.1"/>
    <property type="molecule type" value="Genomic_DNA"/>
</dbReference>
<sequence>MKQIKDYINLIDDSLNVRVNSLESAQSTSPNILMEPKVLLGSSFAISVADSKVQLTKFAAMYPGGATEANTDVVATLENLTVSSTTTSSGSNFIQLYVTSDSLNAISSAYDQVIDGKEKTIKISFETDSLVEGQFYFQPNSKEKGKWGDLIKINTAVEFVTTDHPVLELIGAGNSGPNTIGLIELRNVRATNNFDISIVTENTSDSGKIVKKILANNSSAAS</sequence>
<reference evidence="1 2" key="1">
    <citation type="submission" date="2017-06" db="EMBL/GenBank/DDBJ databases">
        <title>Complete genome of Francisella halioticida.</title>
        <authorList>
            <person name="Sjodin A."/>
        </authorList>
    </citation>
    <scope>NUCLEOTIDE SEQUENCE [LARGE SCALE GENOMIC DNA]</scope>
    <source>
        <strain evidence="1 2">DSM 23729</strain>
    </source>
</reference>
<name>A0ABM6M0G9_9GAMM</name>